<dbReference type="GO" id="GO:0005634">
    <property type="term" value="C:nucleus"/>
    <property type="evidence" value="ECO:0007669"/>
    <property type="project" value="UniProtKB-SubCell"/>
</dbReference>
<gene>
    <name evidence="5" type="ORF">B7P43_G05071</name>
</gene>
<keyword evidence="3" id="KW-0539">Nucleus</keyword>
<accession>A0A2J7PXQ7</accession>
<dbReference type="PROSITE" id="PS50982">
    <property type="entry name" value="MBD"/>
    <property type="match status" value="1"/>
</dbReference>
<dbReference type="AlphaFoldDB" id="A0A2J7PXQ7"/>
<keyword evidence="6" id="KW-1185">Reference proteome</keyword>
<dbReference type="GO" id="GO:0006284">
    <property type="term" value="P:base-excision repair"/>
    <property type="evidence" value="ECO:0007669"/>
    <property type="project" value="InterPro"/>
</dbReference>
<organism evidence="5 6">
    <name type="scientific">Cryptotermes secundus</name>
    <dbReference type="NCBI Taxonomy" id="105785"/>
    <lineage>
        <taxon>Eukaryota</taxon>
        <taxon>Metazoa</taxon>
        <taxon>Ecdysozoa</taxon>
        <taxon>Arthropoda</taxon>
        <taxon>Hexapoda</taxon>
        <taxon>Insecta</taxon>
        <taxon>Pterygota</taxon>
        <taxon>Neoptera</taxon>
        <taxon>Polyneoptera</taxon>
        <taxon>Dictyoptera</taxon>
        <taxon>Blattodea</taxon>
        <taxon>Blattoidea</taxon>
        <taxon>Termitoidae</taxon>
        <taxon>Kalotermitidae</taxon>
        <taxon>Cryptotermitinae</taxon>
        <taxon>Cryptotermes</taxon>
    </lineage>
</organism>
<name>A0A2J7PXQ7_9NEOP</name>
<dbReference type="Pfam" id="PF00730">
    <property type="entry name" value="HhH-GPD"/>
    <property type="match status" value="1"/>
</dbReference>
<evidence type="ECO:0000259" key="4">
    <source>
        <dbReference type="PROSITE" id="PS50982"/>
    </source>
</evidence>
<evidence type="ECO:0000313" key="6">
    <source>
        <dbReference type="Proteomes" id="UP000235965"/>
    </source>
</evidence>
<reference evidence="5 6" key="1">
    <citation type="submission" date="2017-12" db="EMBL/GenBank/DDBJ databases">
        <title>Hemimetabolous genomes reveal molecular basis of termite eusociality.</title>
        <authorList>
            <person name="Harrison M.C."/>
            <person name="Jongepier E."/>
            <person name="Robertson H.M."/>
            <person name="Arning N."/>
            <person name="Bitard-Feildel T."/>
            <person name="Chao H."/>
            <person name="Childers C.P."/>
            <person name="Dinh H."/>
            <person name="Doddapaneni H."/>
            <person name="Dugan S."/>
            <person name="Gowin J."/>
            <person name="Greiner C."/>
            <person name="Han Y."/>
            <person name="Hu H."/>
            <person name="Hughes D.S.T."/>
            <person name="Huylmans A.-K."/>
            <person name="Kemena C."/>
            <person name="Kremer L.P.M."/>
            <person name="Lee S.L."/>
            <person name="Lopez-Ezquerra A."/>
            <person name="Mallet L."/>
            <person name="Monroy-Kuhn J.M."/>
            <person name="Moser A."/>
            <person name="Murali S.C."/>
            <person name="Muzny D.M."/>
            <person name="Otani S."/>
            <person name="Piulachs M.-D."/>
            <person name="Poelchau M."/>
            <person name="Qu J."/>
            <person name="Schaub F."/>
            <person name="Wada-Katsumata A."/>
            <person name="Worley K.C."/>
            <person name="Xie Q."/>
            <person name="Ylla G."/>
            <person name="Poulsen M."/>
            <person name="Gibbs R.A."/>
            <person name="Schal C."/>
            <person name="Richards S."/>
            <person name="Belles X."/>
            <person name="Korb J."/>
            <person name="Bornberg-Bauer E."/>
        </authorList>
    </citation>
    <scope>NUCLEOTIDE SEQUENCE [LARGE SCALE GENOMIC DNA]</scope>
    <source>
        <tissue evidence="5">Whole body</tissue>
    </source>
</reference>
<comment type="subcellular location">
    <subcellularLocation>
        <location evidence="1">Nucleus</location>
    </subcellularLocation>
</comment>
<sequence length="462" mass="52999">MQDFHTPEHVFSPVVHFGQRGKVKRSHSSSMKSAQRKKCSVVNQEPRELNGIKIKGDDCTEDTEPAVGTGHLYVDLRLPEGWRRSVVQRKKGATAGKFDVYIFSPEGKKFRSKRELKRFLRGTALYLNADDFDFSVNGRAVKLAGDPEIINRTIQDSDLIDDREIANEISAESDCRNFQVNAEDLWYKNGPNMNFVDGSESREADTSVQPSSTCTLKSNESLGISRRVTSTYFAGHGMCKRISSTLHDSDIRDSKVKRVHSTSSVQDEPTLVFKRIHEEETEETTPKFDNKILHYNIDDLVYNTFPSDKNLLKSNVITKWTPPRSPFNLVQEHLHHDPWQLLVATIFLNRTQAEVALPSLFKFFASWPTPESIIDANQLDIVQFLRPLGLQETRAYAIKRMSRDYVTKNWKNAKELFGIGKYGNDSYKIFCVNQWKSVRPTDVKLKKYVNWLWTNHRSLGLC</sequence>
<dbReference type="Pfam" id="PF01429">
    <property type="entry name" value="MBD"/>
    <property type="match status" value="1"/>
</dbReference>
<evidence type="ECO:0000256" key="3">
    <source>
        <dbReference type="ARBA" id="ARBA00023242"/>
    </source>
</evidence>
<dbReference type="GO" id="GO:0003677">
    <property type="term" value="F:DNA binding"/>
    <property type="evidence" value="ECO:0007669"/>
    <property type="project" value="InterPro"/>
</dbReference>
<dbReference type="SMART" id="SM00391">
    <property type="entry name" value="MBD"/>
    <property type="match status" value="1"/>
</dbReference>
<dbReference type="InterPro" id="IPR011257">
    <property type="entry name" value="DNA_glycosylase"/>
</dbReference>
<protein>
    <recommendedName>
        <fullName evidence="4">MBD domain-containing protein</fullName>
    </recommendedName>
</protein>
<evidence type="ECO:0000256" key="2">
    <source>
        <dbReference type="ARBA" id="ARBA00022553"/>
    </source>
</evidence>
<dbReference type="CDD" id="cd01396">
    <property type="entry name" value="MeCP2_MBD"/>
    <property type="match status" value="1"/>
</dbReference>
<comment type="caution">
    <text evidence="5">The sequence shown here is derived from an EMBL/GenBank/DDBJ whole genome shotgun (WGS) entry which is preliminary data.</text>
</comment>
<dbReference type="GO" id="GO:0003824">
    <property type="term" value="F:catalytic activity"/>
    <property type="evidence" value="ECO:0007669"/>
    <property type="project" value="InterPro"/>
</dbReference>
<dbReference type="EMBL" id="NEVH01020852">
    <property type="protein sequence ID" value="PNF21112.1"/>
    <property type="molecule type" value="Genomic_DNA"/>
</dbReference>
<dbReference type="PANTHER" id="PTHR15074">
    <property type="entry name" value="METHYL-CPG-BINDING PROTEIN"/>
    <property type="match status" value="1"/>
</dbReference>
<evidence type="ECO:0000256" key="1">
    <source>
        <dbReference type="ARBA" id="ARBA00004123"/>
    </source>
</evidence>
<dbReference type="InterPro" id="IPR016177">
    <property type="entry name" value="DNA-bd_dom_sf"/>
</dbReference>
<dbReference type="SUPFAM" id="SSF54171">
    <property type="entry name" value="DNA-binding domain"/>
    <property type="match status" value="1"/>
</dbReference>
<dbReference type="SUPFAM" id="SSF48150">
    <property type="entry name" value="DNA-glycosylase"/>
    <property type="match status" value="1"/>
</dbReference>
<dbReference type="OrthoDB" id="10265068at2759"/>
<dbReference type="InterPro" id="IPR001739">
    <property type="entry name" value="Methyl_CpG_DNA-bd"/>
</dbReference>
<dbReference type="STRING" id="105785.A0A2J7PXQ7"/>
<dbReference type="EMBL" id="NEVH01020852">
    <property type="protein sequence ID" value="PNF21110.1"/>
    <property type="molecule type" value="Genomic_DNA"/>
</dbReference>
<feature type="domain" description="MBD" evidence="4">
    <location>
        <begin position="68"/>
        <end position="139"/>
    </location>
</feature>
<dbReference type="InterPro" id="IPR045138">
    <property type="entry name" value="MeCP2/MBD4"/>
</dbReference>
<dbReference type="Gene3D" id="3.30.890.10">
    <property type="entry name" value="Methyl-cpg-binding Protein 2, Chain A"/>
    <property type="match status" value="1"/>
</dbReference>
<dbReference type="FunFam" id="1.10.340.30:FF:000007">
    <property type="entry name" value="Methyl-CpG-binding domain protein 4"/>
    <property type="match status" value="1"/>
</dbReference>
<keyword evidence="2" id="KW-0597">Phosphoprotein</keyword>
<dbReference type="Proteomes" id="UP000235965">
    <property type="component" value="Unassembled WGS sequence"/>
</dbReference>
<proteinExistence type="predicted"/>
<evidence type="ECO:0000313" key="5">
    <source>
        <dbReference type="EMBL" id="PNF21112.1"/>
    </source>
</evidence>
<dbReference type="InterPro" id="IPR003265">
    <property type="entry name" value="HhH-GPD_domain"/>
</dbReference>
<dbReference type="Gene3D" id="1.10.340.30">
    <property type="entry name" value="Hypothetical protein, domain 2"/>
    <property type="match status" value="1"/>
</dbReference>
<dbReference type="InParanoid" id="A0A2J7PXQ7"/>
<dbReference type="PANTHER" id="PTHR15074:SF0">
    <property type="entry name" value="METHYL-CPG-BINDING DOMAIN PROTEIN 4-LIKE PROTEIN"/>
    <property type="match status" value="1"/>
</dbReference>